<feature type="compositionally biased region" description="Polar residues" evidence="2">
    <location>
        <begin position="712"/>
        <end position="732"/>
    </location>
</feature>
<dbReference type="InterPro" id="IPR057199">
    <property type="entry name" value="DUF7877"/>
</dbReference>
<accession>A0A8H3IEX4</accession>
<dbReference type="Pfam" id="PF25009">
    <property type="entry name" value="DUF7785"/>
    <property type="match status" value="1"/>
</dbReference>
<evidence type="ECO:0000259" key="4">
    <source>
        <dbReference type="Pfam" id="PF25289"/>
    </source>
</evidence>
<feature type="compositionally biased region" description="Polar residues" evidence="2">
    <location>
        <begin position="1"/>
        <end position="18"/>
    </location>
</feature>
<feature type="region of interest" description="Disordered" evidence="2">
    <location>
        <begin position="572"/>
        <end position="697"/>
    </location>
</feature>
<organism evidence="5 6">
    <name type="scientific">Gomphillus americanus</name>
    <dbReference type="NCBI Taxonomy" id="1940652"/>
    <lineage>
        <taxon>Eukaryota</taxon>
        <taxon>Fungi</taxon>
        <taxon>Dikarya</taxon>
        <taxon>Ascomycota</taxon>
        <taxon>Pezizomycotina</taxon>
        <taxon>Lecanoromycetes</taxon>
        <taxon>OSLEUM clade</taxon>
        <taxon>Ostropomycetidae</taxon>
        <taxon>Ostropales</taxon>
        <taxon>Graphidaceae</taxon>
        <taxon>Gomphilloideae</taxon>
        <taxon>Gomphillus</taxon>
    </lineage>
</organism>
<dbReference type="Pfam" id="PF25289">
    <property type="entry name" value="DUF7877"/>
    <property type="match status" value="1"/>
</dbReference>
<keyword evidence="1" id="KW-0175">Coiled coil</keyword>
<evidence type="ECO:0000313" key="5">
    <source>
        <dbReference type="EMBL" id="CAF9911169.1"/>
    </source>
</evidence>
<name>A0A8H3IEX4_9LECA</name>
<evidence type="ECO:0000256" key="1">
    <source>
        <dbReference type="SAM" id="Coils"/>
    </source>
</evidence>
<feature type="compositionally biased region" description="Polar residues" evidence="2">
    <location>
        <begin position="757"/>
        <end position="777"/>
    </location>
</feature>
<proteinExistence type="predicted"/>
<gene>
    <name evidence="5" type="ORF">GOMPHAMPRED_007334</name>
</gene>
<dbReference type="EMBL" id="CAJPDQ010000006">
    <property type="protein sequence ID" value="CAF9911169.1"/>
    <property type="molecule type" value="Genomic_DNA"/>
</dbReference>
<evidence type="ECO:0000256" key="2">
    <source>
        <dbReference type="SAM" id="MobiDB-lite"/>
    </source>
</evidence>
<comment type="caution">
    <text evidence="5">The sequence shown here is derived from an EMBL/GenBank/DDBJ whole genome shotgun (WGS) entry which is preliminary data.</text>
</comment>
<dbReference type="Proteomes" id="UP000664169">
    <property type="component" value="Unassembled WGS sequence"/>
</dbReference>
<protein>
    <submittedName>
        <fullName evidence="5">Uncharacterized protein</fullName>
    </submittedName>
</protein>
<dbReference type="OrthoDB" id="5354458at2759"/>
<feature type="region of interest" description="Disordered" evidence="2">
    <location>
        <begin position="712"/>
        <end position="777"/>
    </location>
</feature>
<feature type="region of interest" description="Disordered" evidence="2">
    <location>
        <begin position="1"/>
        <end position="38"/>
    </location>
</feature>
<reference evidence="5" key="1">
    <citation type="submission" date="2021-03" db="EMBL/GenBank/DDBJ databases">
        <authorList>
            <person name="Tagirdzhanova G."/>
        </authorList>
    </citation>
    <scope>NUCLEOTIDE SEQUENCE</scope>
</reference>
<feature type="coiled-coil region" evidence="1">
    <location>
        <begin position="41"/>
        <end position="68"/>
    </location>
</feature>
<dbReference type="AlphaFoldDB" id="A0A8H3IEX4"/>
<keyword evidence="6" id="KW-1185">Reference proteome</keyword>
<dbReference type="InterPro" id="IPR056687">
    <property type="entry name" value="DUF7785"/>
</dbReference>
<feature type="compositionally biased region" description="Polar residues" evidence="2">
    <location>
        <begin position="635"/>
        <end position="686"/>
    </location>
</feature>
<evidence type="ECO:0000259" key="3">
    <source>
        <dbReference type="Pfam" id="PF25009"/>
    </source>
</evidence>
<feature type="domain" description="DUF7785" evidence="3">
    <location>
        <begin position="462"/>
        <end position="559"/>
    </location>
</feature>
<feature type="domain" description="DUF7877" evidence="4">
    <location>
        <begin position="51"/>
        <end position="143"/>
    </location>
</feature>
<sequence>MAATETPSQGIGINNESAVTKRKRPAEDADDGARLANGHGLPEAERALELLQDLLQDLVQVLEDFEISSTVLNIEINSVANKDRTLKRAKLSSKATTIWSLVKTKAYTNVDQFLEDLRAAIHIISNRSISANLTEKTKQLEEEVISMLNDEIERSALPIPRSENSEPLLSGPKTEDGSLSVDANVVLSTAGFVYGSAQASKRLYSSFRLSANNSEKELEPLPLDKLPNNITATRTKIEKIGRPKSQITTLKDVFQHTKHARLEPPRLSNTSTKGLNITWSKQEFSRRAQRSKDRQSRYDQQLATGQWLCYNQPSTTSQIPFAEARRKQRDRALSTGEANIELAPEELETIHKSQQTYQQARTDSTFKSLYSSFAPNHDNSGAIISKQLKGLHWWIKEGAAKYLGDTVPTVSSPFEDQENPGDEKAVVEERAIDEDQIQSMLDSWIDPELIGGMPKERDATEREGEEILQEISEMLETLSSYQRNRSLTLVHKQQSSSAQNKSLLELLGDPSTPSDSECLLYDTLKESLTSLIQLLPPYAVAKLNGEQLGQLNISTKMLVTVPNTKGTMTDLELQDSNQSTANVSRSQPVATLRTSISQQQIPSPSLNASQSIPRPTASIYSKYRPSVGTPGYPNYGSQPTTPRITHGQQTPSSTPVPLTNGTRPTINGYNSYTSQNSPPRPSSASTPKPLAAGPSQTYSTYNTAAMNINAERSASPQVNASAFPNRSQRTNWSSSNGITSSMSSAEDASKTEERQKSQTGVQIAQMHSNSEASRIVS</sequence>
<feature type="compositionally biased region" description="Low complexity" evidence="2">
    <location>
        <begin position="595"/>
        <end position="605"/>
    </location>
</feature>
<evidence type="ECO:0000313" key="6">
    <source>
        <dbReference type="Proteomes" id="UP000664169"/>
    </source>
</evidence>
<feature type="compositionally biased region" description="Low complexity" evidence="2">
    <location>
        <begin position="733"/>
        <end position="744"/>
    </location>
</feature>
<feature type="compositionally biased region" description="Basic and acidic residues" evidence="2">
    <location>
        <begin position="747"/>
        <end position="756"/>
    </location>
</feature>
<feature type="compositionally biased region" description="Polar residues" evidence="2">
    <location>
        <begin position="574"/>
        <end position="594"/>
    </location>
</feature>